<dbReference type="InterPro" id="IPR050266">
    <property type="entry name" value="AB_hydrolase_sf"/>
</dbReference>
<dbReference type="EMBL" id="FNBE01000008">
    <property type="protein sequence ID" value="SDG00516.1"/>
    <property type="molecule type" value="Genomic_DNA"/>
</dbReference>
<dbReference type="Gene3D" id="3.40.50.1820">
    <property type="entry name" value="alpha/beta hydrolase"/>
    <property type="match status" value="1"/>
</dbReference>
<dbReference type="GO" id="GO:0016787">
    <property type="term" value="F:hydrolase activity"/>
    <property type="evidence" value="ECO:0007669"/>
    <property type="project" value="UniProtKB-KW"/>
</dbReference>
<evidence type="ECO:0000259" key="2">
    <source>
        <dbReference type="Pfam" id="PF00561"/>
    </source>
</evidence>
<feature type="domain" description="AB hydrolase-1" evidence="2">
    <location>
        <begin position="20"/>
        <end position="260"/>
    </location>
</feature>
<dbReference type="Pfam" id="PF00561">
    <property type="entry name" value="Abhydrolase_1"/>
    <property type="match status" value="1"/>
</dbReference>
<dbReference type="STRING" id="366584.SAMN05216377_108147"/>
<dbReference type="GO" id="GO:0016020">
    <property type="term" value="C:membrane"/>
    <property type="evidence" value="ECO:0007669"/>
    <property type="project" value="TreeGrafter"/>
</dbReference>
<dbReference type="PRINTS" id="PR00111">
    <property type="entry name" value="ABHYDROLASE"/>
</dbReference>
<dbReference type="PANTHER" id="PTHR43798:SF31">
    <property type="entry name" value="AB HYDROLASE SUPERFAMILY PROTEIN YCLE"/>
    <property type="match status" value="1"/>
</dbReference>
<dbReference type="RefSeq" id="WP_093083955.1">
    <property type="nucleotide sequence ID" value="NZ_FNBE01000008.1"/>
</dbReference>
<dbReference type="InterPro" id="IPR029058">
    <property type="entry name" value="AB_hydrolase_fold"/>
</dbReference>
<dbReference type="InterPro" id="IPR000073">
    <property type="entry name" value="AB_hydrolase_1"/>
</dbReference>
<keyword evidence="4" id="KW-1185">Reference proteome</keyword>
<name>A0A1G7QPQ7_PSEOR</name>
<dbReference type="AlphaFoldDB" id="A0A1G7QPQ7"/>
<evidence type="ECO:0000256" key="1">
    <source>
        <dbReference type="ARBA" id="ARBA00022801"/>
    </source>
</evidence>
<evidence type="ECO:0000313" key="4">
    <source>
        <dbReference type="Proteomes" id="UP000198967"/>
    </source>
</evidence>
<evidence type="ECO:0000313" key="3">
    <source>
        <dbReference type="EMBL" id="SDG00516.1"/>
    </source>
</evidence>
<proteinExistence type="predicted"/>
<dbReference type="SUPFAM" id="SSF53474">
    <property type="entry name" value="alpha/beta-Hydrolases"/>
    <property type="match status" value="1"/>
</dbReference>
<dbReference type="OrthoDB" id="5422338at2"/>
<sequence length="278" mass="29629">MKSADGRDLHGVVSGAGPVTVVLLHGWTLDSTCWEPVARALTGVRVLRYDHRGHGRSAEVDASTMTLEQLADDLAAVLAAEVPEGPIVLVGHSMGGMTAMALAERHPGLVARVVGLGLVATAAGELGATFPDWLRTVNERRVFASAAWTGRRALARHPVLLKPAMRAMLVGRHPSRAALRKTSETIAACRPSTLSGFWTTLGAHQRQAALAAYAEIPVHIMVGTRDRLTPPRYSRRIREALPHAELTLFPDAGHMLPLERTDGVTARIQALVGAAVSA</sequence>
<gene>
    <name evidence="3" type="ORF">SAMN05216377_108147</name>
</gene>
<reference evidence="3 4" key="1">
    <citation type="submission" date="2016-10" db="EMBL/GenBank/DDBJ databases">
        <authorList>
            <person name="de Groot N.N."/>
        </authorList>
    </citation>
    <scope>NUCLEOTIDE SEQUENCE [LARGE SCALE GENOMIC DNA]</scope>
    <source>
        <strain evidence="3 4">CGMCC 4.3143</strain>
    </source>
</reference>
<keyword evidence="1" id="KW-0378">Hydrolase</keyword>
<organism evidence="3 4">
    <name type="scientific">Pseudonocardia oroxyli</name>
    <dbReference type="NCBI Taxonomy" id="366584"/>
    <lineage>
        <taxon>Bacteria</taxon>
        <taxon>Bacillati</taxon>
        <taxon>Actinomycetota</taxon>
        <taxon>Actinomycetes</taxon>
        <taxon>Pseudonocardiales</taxon>
        <taxon>Pseudonocardiaceae</taxon>
        <taxon>Pseudonocardia</taxon>
    </lineage>
</organism>
<dbReference type="Proteomes" id="UP000198967">
    <property type="component" value="Unassembled WGS sequence"/>
</dbReference>
<dbReference type="PANTHER" id="PTHR43798">
    <property type="entry name" value="MONOACYLGLYCEROL LIPASE"/>
    <property type="match status" value="1"/>
</dbReference>
<protein>
    <submittedName>
        <fullName evidence="3">Pimeloyl-ACP methyl ester carboxylesterase</fullName>
    </submittedName>
</protein>
<accession>A0A1G7QPQ7</accession>